<keyword evidence="2" id="KW-1185">Reference proteome</keyword>
<reference evidence="1" key="1">
    <citation type="submission" date="2022-04" db="EMBL/GenBank/DDBJ databases">
        <title>Chromosome-scale genome assembly of Holotrichia oblita Faldermann.</title>
        <authorList>
            <person name="Rongchong L."/>
        </authorList>
    </citation>
    <scope>NUCLEOTIDE SEQUENCE</scope>
    <source>
        <strain evidence="1">81SQS9</strain>
    </source>
</reference>
<evidence type="ECO:0000313" key="2">
    <source>
        <dbReference type="Proteomes" id="UP001056778"/>
    </source>
</evidence>
<dbReference type="Proteomes" id="UP001056778">
    <property type="component" value="Chromosome 1"/>
</dbReference>
<organism evidence="1 2">
    <name type="scientific">Holotrichia oblita</name>
    <name type="common">Chafer beetle</name>
    <dbReference type="NCBI Taxonomy" id="644536"/>
    <lineage>
        <taxon>Eukaryota</taxon>
        <taxon>Metazoa</taxon>
        <taxon>Ecdysozoa</taxon>
        <taxon>Arthropoda</taxon>
        <taxon>Hexapoda</taxon>
        <taxon>Insecta</taxon>
        <taxon>Pterygota</taxon>
        <taxon>Neoptera</taxon>
        <taxon>Endopterygota</taxon>
        <taxon>Coleoptera</taxon>
        <taxon>Polyphaga</taxon>
        <taxon>Scarabaeiformia</taxon>
        <taxon>Scarabaeidae</taxon>
        <taxon>Melolonthinae</taxon>
        <taxon>Holotrichia</taxon>
    </lineage>
</organism>
<evidence type="ECO:0000313" key="1">
    <source>
        <dbReference type="EMBL" id="KAI4469567.1"/>
    </source>
</evidence>
<protein>
    <submittedName>
        <fullName evidence="1">Piggybac transposable element-derived protein 4</fullName>
    </submittedName>
</protein>
<gene>
    <name evidence="1" type="ORF">MML48_1g01505</name>
</gene>
<comment type="caution">
    <text evidence="1">The sequence shown here is derived from an EMBL/GenBank/DDBJ whole genome shotgun (WGS) entry which is preliminary data.</text>
</comment>
<proteinExistence type="predicted"/>
<accession>A0ACB9TRR3</accession>
<name>A0ACB9TRR3_HOLOL</name>
<dbReference type="EMBL" id="CM043015">
    <property type="protein sequence ID" value="KAI4469567.1"/>
    <property type="molecule type" value="Genomic_DNA"/>
</dbReference>
<sequence length="648" mass="74603">MAGKYEQRRFLTPLEVEKLAEQVSLEISEEQAINSDIGGDSDAEDFFPISALNSKSDKTRTRIKRKIDSPGTPRLEKSDSAPNSKVEESESSDSEYIHSGTDNESDQPLITNVSAESESDTDSDTGPNTNINWTKQAKDPQIFGNSIFQQPFGSKDNLEFMSEVVEQSNLYAQQKQIELELDLVEFKAWLDRIERIFHQLKCNKNMKRLEIDYAMFDDISACKWLDRGKAPVCVLSSMHNPSSKTTVLRKNAKGIREEVPCPESIAAYNKFMGGVDKMDQYLAAYNVSQKSRRWWGDSILEQVIEDVIAKYAIQDDEEEPVNIEELNHLKWSPVDGTSLKQFPFTVSDPGIKTQLYTDYIGKHPYDVFKLFITDEIITFMVKETNRYAEQQLTKEYKPKSRIKKWTPTTNEEMEKFLATELLARKTHLVGTLRNNRKYNPKEVVQKKLKLIEIYAKESGTGIMVCKWRDKRDVLVLSTLHKDNMKPLQQRGGETEKPEVILEYNKAKAYIDLADQIKAYSHCLRRGTKWYRKLAFEILVGSTIVNAHLVFKQVTQENISIIEFREKLCLSLLRISETTETTEDAANTPETEHVLQEQSSRLRCVVCYSDMQGRKIALNKASRTKYQCVSCKKNYCVECFFVDHHFMQT</sequence>